<keyword evidence="1" id="KW-0812">Transmembrane</keyword>
<dbReference type="Proteomes" id="UP000249524">
    <property type="component" value="Unassembled WGS sequence"/>
</dbReference>
<dbReference type="OrthoDB" id="9816293at2"/>
<organism evidence="2 3">
    <name type="scientific">Phenylobacterium kunshanense</name>
    <dbReference type="NCBI Taxonomy" id="1445034"/>
    <lineage>
        <taxon>Bacteria</taxon>
        <taxon>Pseudomonadati</taxon>
        <taxon>Pseudomonadota</taxon>
        <taxon>Alphaproteobacteria</taxon>
        <taxon>Caulobacterales</taxon>
        <taxon>Caulobacteraceae</taxon>
        <taxon>Phenylobacterium</taxon>
    </lineage>
</organism>
<dbReference type="Pfam" id="PF04304">
    <property type="entry name" value="DUF454"/>
    <property type="match status" value="1"/>
</dbReference>
<evidence type="ECO:0000256" key="1">
    <source>
        <dbReference type="SAM" id="Phobius"/>
    </source>
</evidence>
<dbReference type="GO" id="GO:0005886">
    <property type="term" value="C:plasma membrane"/>
    <property type="evidence" value="ECO:0007669"/>
    <property type="project" value="TreeGrafter"/>
</dbReference>
<accession>A0A328B8W8</accession>
<keyword evidence="1" id="KW-1133">Transmembrane helix</keyword>
<dbReference type="PANTHER" id="PTHR35813">
    <property type="entry name" value="INNER MEMBRANE PROTEIN YBAN"/>
    <property type="match status" value="1"/>
</dbReference>
<sequence>MSRRRAYAYRGVGIVAVGLAAIGAVLPLMPTTVFLLIALWAFARGSPAWADRLRAHRRFGPYIRDWEERGAIPRKAKATAIVMMTASWAGLAVAGQGAMVLGLVGGVLVAVAGFILTRPSQ</sequence>
<dbReference type="AlphaFoldDB" id="A0A328B8W8"/>
<gene>
    <name evidence="2" type="ORF">DJ019_18170</name>
</gene>
<dbReference type="InterPro" id="IPR007401">
    <property type="entry name" value="DUF454"/>
</dbReference>
<proteinExistence type="predicted"/>
<dbReference type="PANTHER" id="PTHR35813:SF1">
    <property type="entry name" value="INNER MEMBRANE PROTEIN YBAN"/>
    <property type="match status" value="1"/>
</dbReference>
<evidence type="ECO:0000313" key="2">
    <source>
        <dbReference type="EMBL" id="RAK62871.1"/>
    </source>
</evidence>
<dbReference type="PIRSF" id="PIRSF016789">
    <property type="entry name" value="DUF454"/>
    <property type="match status" value="1"/>
</dbReference>
<evidence type="ECO:0000313" key="3">
    <source>
        <dbReference type="Proteomes" id="UP000249524"/>
    </source>
</evidence>
<feature type="transmembrane region" description="Helical" evidence="1">
    <location>
        <begin position="93"/>
        <end position="116"/>
    </location>
</feature>
<feature type="transmembrane region" description="Helical" evidence="1">
    <location>
        <begin position="12"/>
        <end position="43"/>
    </location>
</feature>
<keyword evidence="3" id="KW-1185">Reference proteome</keyword>
<keyword evidence="1" id="KW-0472">Membrane</keyword>
<dbReference type="EMBL" id="QFYS01000010">
    <property type="protein sequence ID" value="RAK62871.1"/>
    <property type="molecule type" value="Genomic_DNA"/>
</dbReference>
<protein>
    <submittedName>
        <fullName evidence="2">DUF454 domain-containing protein</fullName>
    </submittedName>
</protein>
<reference evidence="2 3" key="1">
    <citation type="submission" date="2018-05" db="EMBL/GenBank/DDBJ databases">
        <authorList>
            <person name="Lanie J.A."/>
            <person name="Ng W.-L."/>
            <person name="Kazmierczak K.M."/>
            <person name="Andrzejewski T.M."/>
            <person name="Davidsen T.M."/>
            <person name="Wayne K.J."/>
            <person name="Tettelin H."/>
            <person name="Glass J.I."/>
            <person name="Rusch D."/>
            <person name="Podicherti R."/>
            <person name="Tsui H.-C.T."/>
            <person name="Winkler M.E."/>
        </authorList>
    </citation>
    <scope>NUCLEOTIDE SEQUENCE [LARGE SCALE GENOMIC DNA]</scope>
    <source>
        <strain evidence="2 3">BUT-10</strain>
    </source>
</reference>
<name>A0A328B8W8_9CAUL</name>
<comment type="caution">
    <text evidence="2">The sequence shown here is derived from an EMBL/GenBank/DDBJ whole genome shotgun (WGS) entry which is preliminary data.</text>
</comment>